<dbReference type="EMBL" id="JANPWB010000004">
    <property type="protein sequence ID" value="KAJ1191951.1"/>
    <property type="molecule type" value="Genomic_DNA"/>
</dbReference>
<reference evidence="1" key="1">
    <citation type="journal article" date="2022" name="bioRxiv">
        <title>Sequencing and chromosome-scale assembly of the giantPleurodeles waltlgenome.</title>
        <authorList>
            <person name="Brown T."/>
            <person name="Elewa A."/>
            <person name="Iarovenko S."/>
            <person name="Subramanian E."/>
            <person name="Araus A.J."/>
            <person name="Petzold A."/>
            <person name="Susuki M."/>
            <person name="Suzuki K.-i.T."/>
            <person name="Hayashi T."/>
            <person name="Toyoda A."/>
            <person name="Oliveira C."/>
            <person name="Osipova E."/>
            <person name="Leigh N.D."/>
            <person name="Simon A."/>
            <person name="Yun M.H."/>
        </authorList>
    </citation>
    <scope>NUCLEOTIDE SEQUENCE</scope>
    <source>
        <strain evidence="1">20211129_DDA</strain>
        <tissue evidence="1">Liver</tissue>
    </source>
</reference>
<dbReference type="PANTHER" id="PTHR46670">
    <property type="entry name" value="ENDO/EXONUCLEASE/PHOSPHATASE DOMAIN-CONTAINING PROTEIN"/>
    <property type="match status" value="1"/>
</dbReference>
<dbReference type="Proteomes" id="UP001066276">
    <property type="component" value="Chromosome 2_2"/>
</dbReference>
<protein>
    <submittedName>
        <fullName evidence="1">Uncharacterized protein</fullName>
    </submittedName>
</protein>
<dbReference type="PANTHER" id="PTHR46670:SF2">
    <property type="entry name" value="ENDONUCLEASE_EXONUCLEASE_PHOSPHATASE DOMAIN-CONTAINING PROTEIN"/>
    <property type="match status" value="1"/>
</dbReference>
<proteinExistence type="predicted"/>
<dbReference type="AlphaFoldDB" id="A0AAV7UU98"/>
<comment type="caution">
    <text evidence="1">The sequence shown here is derived from an EMBL/GenBank/DDBJ whole genome shotgun (WGS) entry which is preliminary data.</text>
</comment>
<sequence>MNFHLENNNNINTTNLIDNLANLGLKQLITSPTHTAGHTLNPIFSASSHVSFSHTTELPWTDHRCIHFSFQKPVSHHFTTKPPSRYWNRISTEQLISTLTQDLPPKIQDPSTAATYLHKWIEDCTNTLAPLKQSSNTHHRPKASWFTPDLQASKRDCRRLVRTWRLAPTESNHTALKTAIRKHHQLIRTTKRTYYKS</sequence>
<evidence type="ECO:0000313" key="2">
    <source>
        <dbReference type="Proteomes" id="UP001066276"/>
    </source>
</evidence>
<gene>
    <name evidence="1" type="ORF">NDU88_001264</name>
</gene>
<keyword evidence="2" id="KW-1185">Reference proteome</keyword>
<name>A0AAV7UU98_PLEWA</name>
<evidence type="ECO:0000313" key="1">
    <source>
        <dbReference type="EMBL" id="KAJ1191951.1"/>
    </source>
</evidence>
<accession>A0AAV7UU98</accession>
<organism evidence="1 2">
    <name type="scientific">Pleurodeles waltl</name>
    <name type="common">Iberian ribbed newt</name>
    <dbReference type="NCBI Taxonomy" id="8319"/>
    <lineage>
        <taxon>Eukaryota</taxon>
        <taxon>Metazoa</taxon>
        <taxon>Chordata</taxon>
        <taxon>Craniata</taxon>
        <taxon>Vertebrata</taxon>
        <taxon>Euteleostomi</taxon>
        <taxon>Amphibia</taxon>
        <taxon>Batrachia</taxon>
        <taxon>Caudata</taxon>
        <taxon>Salamandroidea</taxon>
        <taxon>Salamandridae</taxon>
        <taxon>Pleurodelinae</taxon>
        <taxon>Pleurodeles</taxon>
    </lineage>
</organism>